<sequence length="130" mass="15020">MRDFKARDVNGDVNIIDHSNNNPYKLLIHCDNDELVLEEVHRIKLLKAERKSKFHSTLKRLVICTFIFLFAAVWYYINDKMDAVSAVTGIGSLFIGIASLSKADQPTEFEQRQLNALNEINTLLRERNVR</sequence>
<reference evidence="3" key="1">
    <citation type="journal article" date="2019" name="Int. J. Syst. Evol. Microbiol.">
        <title>The Global Catalogue of Microorganisms (GCM) 10K type strain sequencing project: providing services to taxonomists for standard genome sequencing and annotation.</title>
        <authorList>
            <consortium name="The Broad Institute Genomics Platform"/>
            <consortium name="The Broad Institute Genome Sequencing Center for Infectious Disease"/>
            <person name="Wu L."/>
            <person name="Ma J."/>
        </authorList>
    </citation>
    <scope>NUCLEOTIDE SEQUENCE [LARGE SCALE GENOMIC DNA]</scope>
    <source>
        <strain evidence="3">JCM30009</strain>
    </source>
</reference>
<dbReference type="Proteomes" id="UP001596169">
    <property type="component" value="Unassembled WGS sequence"/>
</dbReference>
<evidence type="ECO:0000256" key="1">
    <source>
        <dbReference type="SAM" id="Phobius"/>
    </source>
</evidence>
<evidence type="ECO:0008006" key="4">
    <source>
        <dbReference type="Google" id="ProtNLM"/>
    </source>
</evidence>
<dbReference type="RefSeq" id="WP_108701473.1">
    <property type="nucleotide sequence ID" value="NZ_JBHSRG010000004.1"/>
</dbReference>
<name>A0ABW1PYM6_9ENTR</name>
<keyword evidence="1" id="KW-1133">Transmembrane helix</keyword>
<accession>A0ABW1PYM6</accession>
<feature type="transmembrane region" description="Helical" evidence="1">
    <location>
        <begin position="57"/>
        <end position="77"/>
    </location>
</feature>
<organism evidence="2 3">
    <name type="scientific">Citrobacter bitternis</name>
    <dbReference type="NCBI Taxonomy" id="1585982"/>
    <lineage>
        <taxon>Bacteria</taxon>
        <taxon>Pseudomonadati</taxon>
        <taxon>Pseudomonadota</taxon>
        <taxon>Gammaproteobacteria</taxon>
        <taxon>Enterobacterales</taxon>
        <taxon>Enterobacteriaceae</taxon>
        <taxon>Citrobacter</taxon>
    </lineage>
</organism>
<proteinExistence type="predicted"/>
<gene>
    <name evidence="2" type="ORF">ACFPZP_08100</name>
</gene>
<evidence type="ECO:0000313" key="3">
    <source>
        <dbReference type="Proteomes" id="UP001596169"/>
    </source>
</evidence>
<protein>
    <recommendedName>
        <fullName evidence="4">SMODS and SLOG-associating 2TM effector domain-containing protein</fullName>
    </recommendedName>
</protein>
<keyword evidence="3" id="KW-1185">Reference proteome</keyword>
<evidence type="ECO:0000313" key="2">
    <source>
        <dbReference type="EMBL" id="MFC6121024.1"/>
    </source>
</evidence>
<keyword evidence="1" id="KW-0472">Membrane</keyword>
<feature type="transmembrane region" description="Helical" evidence="1">
    <location>
        <begin position="83"/>
        <end position="103"/>
    </location>
</feature>
<keyword evidence="1" id="KW-0812">Transmembrane</keyword>
<dbReference type="EMBL" id="JBHSRG010000004">
    <property type="protein sequence ID" value="MFC6121024.1"/>
    <property type="molecule type" value="Genomic_DNA"/>
</dbReference>
<comment type="caution">
    <text evidence="2">The sequence shown here is derived from an EMBL/GenBank/DDBJ whole genome shotgun (WGS) entry which is preliminary data.</text>
</comment>